<evidence type="ECO:0000256" key="8">
    <source>
        <dbReference type="SAM" id="MobiDB-lite"/>
    </source>
</evidence>
<feature type="compositionally biased region" description="Low complexity" evidence="8">
    <location>
        <begin position="1052"/>
        <end position="1066"/>
    </location>
</feature>
<evidence type="ECO:0000313" key="9">
    <source>
        <dbReference type="Ensembl" id="ENSSFOP00015014637.2"/>
    </source>
</evidence>
<feature type="compositionally biased region" description="Polar residues" evidence="8">
    <location>
        <begin position="1235"/>
        <end position="1245"/>
    </location>
</feature>
<evidence type="ECO:0000256" key="5">
    <source>
        <dbReference type="ARBA" id="ARBA00022737"/>
    </source>
</evidence>
<feature type="compositionally biased region" description="Basic and acidic residues" evidence="8">
    <location>
        <begin position="692"/>
        <end position="768"/>
    </location>
</feature>
<keyword evidence="2 7" id="KW-0963">Cytoplasm</keyword>
<feature type="compositionally biased region" description="Basic and acidic residues" evidence="8">
    <location>
        <begin position="1153"/>
        <end position="1168"/>
    </location>
</feature>
<feature type="compositionally biased region" description="Low complexity" evidence="8">
    <location>
        <begin position="1169"/>
        <end position="1195"/>
    </location>
</feature>
<reference evidence="9" key="3">
    <citation type="submission" date="2025-09" db="UniProtKB">
        <authorList>
            <consortium name="Ensembl"/>
        </authorList>
    </citation>
    <scope>IDENTIFICATION</scope>
</reference>
<accession>A0A8C9RJF0</accession>
<dbReference type="PROSITE" id="PS51491">
    <property type="entry name" value="TAU_MAP_2"/>
    <property type="match status" value="3"/>
</dbReference>
<feature type="compositionally biased region" description="Basic and acidic residues" evidence="8">
    <location>
        <begin position="95"/>
        <end position="104"/>
    </location>
</feature>
<feature type="region of interest" description="Disordered" evidence="8">
    <location>
        <begin position="526"/>
        <end position="569"/>
    </location>
</feature>
<dbReference type="GeneTree" id="ENSGT00940000159742"/>
<feature type="compositionally biased region" description="Basic and acidic residues" evidence="8">
    <location>
        <begin position="53"/>
        <end position="62"/>
    </location>
</feature>
<feature type="region of interest" description="Disordered" evidence="8">
    <location>
        <begin position="818"/>
        <end position="889"/>
    </location>
</feature>
<feature type="compositionally biased region" description="Low complexity" evidence="8">
    <location>
        <begin position="1203"/>
        <end position="1216"/>
    </location>
</feature>
<dbReference type="PROSITE" id="PS00229">
    <property type="entry name" value="TAU_MAP_1"/>
    <property type="match status" value="3"/>
</dbReference>
<feature type="compositionally biased region" description="Low complexity" evidence="8">
    <location>
        <begin position="1134"/>
        <end position="1152"/>
    </location>
</feature>
<dbReference type="PANTHER" id="PTHR11501">
    <property type="entry name" value="MICROTUBULE-ASSOCIATED PROTEIN"/>
    <property type="match status" value="1"/>
</dbReference>
<dbReference type="InterPro" id="IPR001084">
    <property type="entry name" value="MAP_tubulin-bd_rpt"/>
</dbReference>
<feature type="compositionally biased region" description="Basic and acidic residues" evidence="8">
    <location>
        <begin position="1218"/>
        <end position="1227"/>
    </location>
</feature>
<evidence type="ECO:0000256" key="1">
    <source>
        <dbReference type="ARBA" id="ARBA00004245"/>
    </source>
</evidence>
<sequence length="1507" mass="160249">MADLDLNDALSDSILQSDPENMVQRDFVATLEAETYDDKVGETVSKTDYVPLLDKDGERQDGEPVLENGQQETQGPKMPGFAVTQGGQGAAQHPEPQEKVLHHSTEQPVPSAEFLSGPFSAAGYPEHWGTHLRAAHMDTGLTGLSQPGPAAAVDAGVAPLPIQRPPAVADESLKEPSLTGEPQVACALKGDSFTGDPSAATDPSSGVWCDPWGVEAGLQVNLPFTPSVSTVISRHTSQIAGGSREPPDGHWQCAPAAGVCEEREFEGSDRKQQQKKKKKRRPRDNVYEFLESQGPSDFQEVRTENRTPRRDVGWEREEGGRSGVRVKKGKGRKKIPEDWGLPPETQLQELTANLAIYPQGMEDVTPSFQKPLVCPAEASSFPLELDEDLTSAMPPSLVEDLLSLTTAVPSIPSSPPATTLELASHSQVNEDVTSLGSFLPTEHDSEVAPLKACDKMELCIPLNPSDTCGPKQEAPHTPASNLAFHNGGERAVSMQTDPITDSLKSETPATELDDSWPNLLAAEAAPVVSSSSELNEGTTSTSSQEATSMTSEQTLPSEDAHGFEKPISLSGDAASGSLLLEEDTLPALPPVSAAEDASLYSSEQQKGPESPLEQQSENTCPAKGTSSPQSEQLPTQTPLDASPTQPPTEALMGLSSTLNPSAPPFFPSSPVATLDGGKEATGFVVCTEQEVNAEKTDKQEKTKNTDIYQKTDELATPEKKPDGGEKLEKNDKPGNTGEQKKESTDKAENMDILGKTDKNRQQMENTEKLEKVDKVVKVDKLETEKVEKVDKVDKTDIKLEKTDKIDKVENIDKLDQIAKAGTAEKTDKVEKMDKEEKADKMEKTDGKTEKVDKVESTDSKVEKTDNKVEKVNSKAEKSDKAKADSKAEKTDMFDKINEVEKTDDKVEKVDKVEKTDSKAEKVDKVEKMDSKAEKVDKVEKMDSKAEKVDKVEKTDSKAEKMDKVEKMNKAEKTEKLERIEKSEQKTDKTGKLDETEKVDIVGKKDMVEKADMAQKADKNDKTAKVDKKEKPSTAEISGKKDASGKIQDKAGKAAGKSAAANAVSVAPKKDATSPEKKTKPSAGSAKPSPTKPRANGLSAGTTAPKRPSPTLSSSSAAASKKSPMPKVTSPTAGTRRPPSTASRPPSTSTAASHEAKSKNEVHTAEKRPPAASQAQSAAPKNSSTTAAPTKPAGAPRVPPSTRPSPSTLAPRRSSSAKTESESGEVKKASMAKATSEASQTKSSTNRTSATPGTPGSTSTTRARTSKPATSSSTVPERKPPVPRAPRSSAAATKASPRPRSSPSPKPSPSPDIKNARSKVGSTDNMKHQPGGGKISTTQGRPDPLAKGETSQGKVQIVNKKLDFSHVTSRLGSKDNIKHVPGGGNVQILNKKVDLSKVTSKCGSKTNIKHKPGGGDAKPDSRKGNTKEKAPSKAETVDSVSKEADSSHIKADTAQATKGDAALSGGDPAAVPVECAAQANGVNESAPCGSGGLRDDQRLDSRIPETSI</sequence>
<feature type="region of interest" description="Disordered" evidence="8">
    <location>
        <begin position="263"/>
        <end position="341"/>
    </location>
</feature>
<feature type="compositionally biased region" description="Basic and acidic residues" evidence="8">
    <location>
        <begin position="906"/>
        <end position="1051"/>
    </location>
</feature>
<evidence type="ECO:0000256" key="6">
    <source>
        <dbReference type="ARBA" id="ARBA00023212"/>
    </source>
</evidence>
<reference evidence="9" key="2">
    <citation type="submission" date="2025-08" db="UniProtKB">
        <authorList>
            <consortium name="Ensembl"/>
        </authorList>
    </citation>
    <scope>IDENTIFICATION</scope>
</reference>
<keyword evidence="5" id="KW-0677">Repeat</keyword>
<proteinExistence type="predicted"/>
<organism evidence="9 10">
    <name type="scientific">Scleropages formosus</name>
    <name type="common">Asian bonytongue</name>
    <name type="synonym">Osteoglossum formosum</name>
    <dbReference type="NCBI Taxonomy" id="113540"/>
    <lineage>
        <taxon>Eukaryota</taxon>
        <taxon>Metazoa</taxon>
        <taxon>Chordata</taxon>
        <taxon>Craniata</taxon>
        <taxon>Vertebrata</taxon>
        <taxon>Euteleostomi</taxon>
        <taxon>Actinopterygii</taxon>
        <taxon>Neopterygii</taxon>
        <taxon>Teleostei</taxon>
        <taxon>Osteoglossocephala</taxon>
        <taxon>Osteoglossomorpha</taxon>
        <taxon>Osteoglossiformes</taxon>
        <taxon>Osteoglossidae</taxon>
        <taxon>Scleropages</taxon>
    </lineage>
</organism>
<evidence type="ECO:0000256" key="2">
    <source>
        <dbReference type="ARBA" id="ARBA00022490"/>
    </source>
</evidence>
<dbReference type="InterPro" id="IPR027324">
    <property type="entry name" value="MAP2/MAP4/Tau"/>
</dbReference>
<feature type="compositionally biased region" description="Low complexity" evidence="8">
    <location>
        <begin position="1246"/>
        <end position="1273"/>
    </location>
</feature>
<feature type="region of interest" description="Disordered" evidence="8">
    <location>
        <begin position="906"/>
        <end position="1358"/>
    </location>
</feature>
<evidence type="ECO:0000256" key="4">
    <source>
        <dbReference type="ARBA" id="ARBA00022701"/>
    </source>
</evidence>
<feature type="compositionally biased region" description="Basic and acidic residues" evidence="8">
    <location>
        <begin position="1416"/>
        <end position="1450"/>
    </location>
</feature>
<dbReference type="GO" id="GO:0000226">
    <property type="term" value="P:microtubule cytoskeleton organization"/>
    <property type="evidence" value="ECO:0007669"/>
    <property type="project" value="TreeGrafter"/>
</dbReference>
<feature type="compositionally biased region" description="Pro residues" evidence="8">
    <location>
        <begin position="1299"/>
        <end position="1309"/>
    </location>
</feature>
<dbReference type="PANTHER" id="PTHR11501:SF16">
    <property type="entry name" value="MICROTUBULE-ASSOCIATED PROTEIN 4"/>
    <property type="match status" value="1"/>
</dbReference>
<evidence type="ECO:0000256" key="3">
    <source>
        <dbReference type="ARBA" id="ARBA00022553"/>
    </source>
</evidence>
<dbReference type="GO" id="GO:0043005">
    <property type="term" value="C:neuron projection"/>
    <property type="evidence" value="ECO:0007669"/>
    <property type="project" value="TreeGrafter"/>
</dbReference>
<protein>
    <recommendedName>
        <fullName evidence="7">Microtubule-associated protein</fullName>
    </recommendedName>
</protein>
<keyword evidence="3" id="KW-0597">Phosphoprotein</keyword>
<comment type="subcellular location">
    <subcellularLocation>
        <location evidence="1 7">Cytoplasm</location>
        <location evidence="1 7">Cytoskeleton</location>
    </subcellularLocation>
</comment>
<feature type="compositionally biased region" description="Polar residues" evidence="8">
    <location>
        <begin position="1396"/>
        <end position="1405"/>
    </location>
</feature>
<dbReference type="OrthoDB" id="9378527at2759"/>
<feature type="region of interest" description="Disordered" evidence="8">
    <location>
        <begin position="50"/>
        <end position="104"/>
    </location>
</feature>
<feature type="compositionally biased region" description="Basic and acidic residues" evidence="8">
    <location>
        <begin position="1067"/>
        <end position="1078"/>
    </location>
</feature>
<dbReference type="GO" id="GO:0008017">
    <property type="term" value="F:microtubule binding"/>
    <property type="evidence" value="ECO:0007669"/>
    <property type="project" value="InterPro"/>
</dbReference>
<feature type="compositionally biased region" description="Basic and acidic residues" evidence="8">
    <location>
        <begin position="299"/>
        <end position="320"/>
    </location>
</feature>
<feature type="region of interest" description="Disordered" evidence="8">
    <location>
        <begin position="1391"/>
        <end position="1467"/>
    </location>
</feature>
<feature type="compositionally biased region" description="Basic residues" evidence="8">
    <location>
        <begin position="273"/>
        <end position="282"/>
    </location>
</feature>
<dbReference type="Ensembl" id="ENSSFOT00015014811.2">
    <property type="protein sequence ID" value="ENSSFOP00015014637.2"/>
    <property type="gene ID" value="ENSSFOG00015009354.2"/>
</dbReference>
<gene>
    <name evidence="9" type="primary">LOC108935466</name>
</gene>
<dbReference type="Pfam" id="PF00418">
    <property type="entry name" value="Tubulin-binding"/>
    <property type="match status" value="3"/>
</dbReference>
<feature type="compositionally biased region" description="Basic and acidic residues" evidence="8">
    <location>
        <begin position="263"/>
        <end position="272"/>
    </location>
</feature>
<feature type="compositionally biased region" description="Polar residues" evidence="8">
    <location>
        <begin position="534"/>
        <end position="556"/>
    </location>
</feature>
<reference evidence="9 10" key="1">
    <citation type="submission" date="2019-04" db="EMBL/GenBank/DDBJ databases">
        <authorList>
            <consortium name="Wellcome Sanger Institute Data Sharing"/>
        </authorList>
    </citation>
    <scope>NUCLEOTIDE SEQUENCE [LARGE SCALE GENOMIC DNA]</scope>
</reference>
<feature type="region of interest" description="Disordered" evidence="8">
    <location>
        <begin position="595"/>
        <end position="676"/>
    </location>
</feature>
<feature type="compositionally biased region" description="Polar residues" evidence="8">
    <location>
        <begin position="599"/>
        <end position="643"/>
    </location>
</feature>
<keyword evidence="4 7" id="KW-0493">Microtubule</keyword>
<dbReference type="GO" id="GO:0005874">
    <property type="term" value="C:microtubule"/>
    <property type="evidence" value="ECO:0007669"/>
    <property type="project" value="UniProtKB-KW"/>
</dbReference>
<evidence type="ECO:0000256" key="7">
    <source>
        <dbReference type="RuleBase" id="RU000686"/>
    </source>
</evidence>
<dbReference type="Proteomes" id="UP000694397">
    <property type="component" value="Chromosome 9"/>
</dbReference>
<feature type="compositionally biased region" description="Low complexity" evidence="8">
    <location>
        <begin position="1104"/>
        <end position="1126"/>
    </location>
</feature>
<evidence type="ECO:0000313" key="10">
    <source>
        <dbReference type="Proteomes" id="UP000694397"/>
    </source>
</evidence>
<feature type="compositionally biased region" description="Low complexity" evidence="8">
    <location>
        <begin position="1284"/>
        <end position="1298"/>
    </location>
</feature>
<name>A0A8C9RJF0_SCLFO</name>
<dbReference type="RefSeq" id="XP_029110767.1">
    <property type="nucleotide sequence ID" value="XM_029254934.1"/>
</dbReference>
<dbReference type="GeneID" id="108935466"/>
<dbReference type="GO" id="GO:0031175">
    <property type="term" value="P:neuron projection development"/>
    <property type="evidence" value="ECO:0007669"/>
    <property type="project" value="TreeGrafter"/>
</dbReference>
<feature type="compositionally biased region" description="Basic residues" evidence="8">
    <location>
        <begin position="324"/>
        <end position="333"/>
    </location>
</feature>
<feature type="region of interest" description="Disordered" evidence="8">
    <location>
        <begin position="689"/>
        <end position="768"/>
    </location>
</feature>
<feature type="region of interest" description="Disordered" evidence="8">
    <location>
        <begin position="1481"/>
        <end position="1507"/>
    </location>
</feature>
<feature type="compositionally biased region" description="Basic and acidic residues" evidence="8">
    <location>
        <begin position="1492"/>
        <end position="1507"/>
    </location>
</feature>
<keyword evidence="10" id="KW-1185">Reference proteome</keyword>
<keyword evidence="6 7" id="KW-0206">Cytoskeleton</keyword>